<evidence type="ECO:0000256" key="1">
    <source>
        <dbReference type="SAM" id="SignalP"/>
    </source>
</evidence>
<protein>
    <submittedName>
        <fullName evidence="2">Uncharacterized protein</fullName>
    </submittedName>
</protein>
<feature type="non-terminal residue" evidence="2">
    <location>
        <position position="1"/>
    </location>
</feature>
<accession>A0AAV5U0B3</accession>
<feature type="signal peptide" evidence="1">
    <location>
        <begin position="1"/>
        <end position="23"/>
    </location>
</feature>
<feature type="chain" id="PRO_5043428259" evidence="1">
    <location>
        <begin position="24"/>
        <end position="161"/>
    </location>
</feature>
<evidence type="ECO:0000313" key="2">
    <source>
        <dbReference type="EMBL" id="GMS99878.1"/>
    </source>
</evidence>
<sequence>PLSGMVDWKRLFALLSLVGFASSIILTGTIICDTGNPNDKVNVTANISIGTIKDKNVHHNGDHTMKLTRNYWSEYLLSVKTTKSWLFQDEVSLEIKIEHDCVNNNPKIGCYYIEKKSDFNVIRSHIRLLEMKKSAAGAADKEPFSLLSLPTLEDCRTFDQA</sequence>
<gene>
    <name evidence="2" type="ORF">PENTCL1PPCAC_22053</name>
</gene>
<dbReference type="Proteomes" id="UP001432027">
    <property type="component" value="Unassembled WGS sequence"/>
</dbReference>
<proteinExistence type="predicted"/>
<dbReference type="EMBL" id="BTSX01000005">
    <property type="protein sequence ID" value="GMS99878.1"/>
    <property type="molecule type" value="Genomic_DNA"/>
</dbReference>
<name>A0AAV5U0B3_9BILA</name>
<organism evidence="2 3">
    <name type="scientific">Pristionchus entomophagus</name>
    <dbReference type="NCBI Taxonomy" id="358040"/>
    <lineage>
        <taxon>Eukaryota</taxon>
        <taxon>Metazoa</taxon>
        <taxon>Ecdysozoa</taxon>
        <taxon>Nematoda</taxon>
        <taxon>Chromadorea</taxon>
        <taxon>Rhabditida</taxon>
        <taxon>Rhabditina</taxon>
        <taxon>Diplogasteromorpha</taxon>
        <taxon>Diplogasteroidea</taxon>
        <taxon>Neodiplogasteridae</taxon>
        <taxon>Pristionchus</taxon>
    </lineage>
</organism>
<dbReference type="AlphaFoldDB" id="A0AAV5U0B3"/>
<evidence type="ECO:0000313" key="3">
    <source>
        <dbReference type="Proteomes" id="UP001432027"/>
    </source>
</evidence>
<reference evidence="2" key="1">
    <citation type="submission" date="2023-10" db="EMBL/GenBank/DDBJ databases">
        <title>Genome assembly of Pristionchus species.</title>
        <authorList>
            <person name="Yoshida K."/>
            <person name="Sommer R.J."/>
        </authorList>
    </citation>
    <scope>NUCLEOTIDE SEQUENCE</scope>
    <source>
        <strain evidence="2">RS0144</strain>
    </source>
</reference>
<keyword evidence="3" id="KW-1185">Reference proteome</keyword>
<keyword evidence="1" id="KW-0732">Signal</keyword>
<comment type="caution">
    <text evidence="2">The sequence shown here is derived from an EMBL/GenBank/DDBJ whole genome shotgun (WGS) entry which is preliminary data.</text>
</comment>